<gene>
    <name evidence="2" type="ORF">SAMN02746041_00800</name>
</gene>
<dbReference type="Proteomes" id="UP000192783">
    <property type="component" value="Unassembled WGS sequence"/>
</dbReference>
<dbReference type="SUPFAM" id="SSF56281">
    <property type="entry name" value="Metallo-hydrolase/oxidoreductase"/>
    <property type="match status" value="1"/>
</dbReference>
<name>A0A1W1X834_9BACT</name>
<dbReference type="InterPro" id="IPR036866">
    <property type="entry name" value="RibonucZ/Hydroxyglut_hydro"/>
</dbReference>
<dbReference type="Gene3D" id="3.60.15.10">
    <property type="entry name" value="Ribonuclease Z/Hydroxyacylglutathione hydrolase-like"/>
    <property type="match status" value="1"/>
</dbReference>
<protein>
    <submittedName>
        <fullName evidence="2">Ribonuclease BN, tRNA processing enzyme</fullName>
    </submittedName>
</protein>
<dbReference type="SMART" id="SM00849">
    <property type="entry name" value="Lactamase_B"/>
    <property type="match status" value="1"/>
</dbReference>
<dbReference type="Pfam" id="PF12706">
    <property type="entry name" value="Lactamase_B_2"/>
    <property type="match status" value="1"/>
</dbReference>
<dbReference type="PANTHER" id="PTHR46018:SF7">
    <property type="entry name" value="RIBONUCLEASE Z"/>
    <property type="match status" value="1"/>
</dbReference>
<dbReference type="PANTHER" id="PTHR46018">
    <property type="entry name" value="ZINC PHOSPHODIESTERASE ELAC PROTEIN 1"/>
    <property type="match status" value="1"/>
</dbReference>
<accession>A0A1W1X834</accession>
<dbReference type="GO" id="GO:0042781">
    <property type="term" value="F:3'-tRNA processing endoribonuclease activity"/>
    <property type="evidence" value="ECO:0007669"/>
    <property type="project" value="TreeGrafter"/>
</dbReference>
<dbReference type="OrthoDB" id="9800940at2"/>
<reference evidence="2 3" key="1">
    <citation type="submission" date="2017-04" db="EMBL/GenBank/DDBJ databases">
        <authorList>
            <person name="Afonso C.L."/>
            <person name="Miller P.J."/>
            <person name="Scott M.A."/>
            <person name="Spackman E."/>
            <person name="Goraichik I."/>
            <person name="Dimitrov K.M."/>
            <person name="Suarez D.L."/>
            <person name="Swayne D.E."/>
        </authorList>
    </citation>
    <scope>NUCLEOTIDE SEQUENCE [LARGE SCALE GENOMIC DNA]</scope>
    <source>
        <strain evidence="2 3">DSM 13146</strain>
    </source>
</reference>
<feature type="domain" description="Metallo-beta-lactamase" evidence="1">
    <location>
        <begin position="17"/>
        <end position="198"/>
    </location>
</feature>
<evidence type="ECO:0000313" key="3">
    <source>
        <dbReference type="Proteomes" id="UP000192783"/>
    </source>
</evidence>
<dbReference type="STRING" id="1121390.SAMN02746041_00800"/>
<proteinExistence type="predicted"/>
<evidence type="ECO:0000313" key="2">
    <source>
        <dbReference type="EMBL" id="SMC20079.1"/>
    </source>
</evidence>
<evidence type="ECO:0000259" key="1">
    <source>
        <dbReference type="SMART" id="SM00849"/>
    </source>
</evidence>
<sequence>MRIVFLGVGEACDERHFNTSLLVEAAVGRDRRKMLLDCGFSSAHRYFAWETDPDSLDAVWISHFHGDHFLGLPLVLLRFWEGRRSKPLAIMSRPGGGRIVREAMELAYPGFWGRLQFPVEEVTLEPGADVEWGGLWWRTAPSEHGQPNLSLRLEAPEGSLFYSGDGRPTVETTRLARRCDLAVHEAFVVDDGETVPGHGTVQGCLEWSESAQVQRLALVHIQRDVRHGQWKRIQEVVGAAARTPVMIPEDGDVLELGEES</sequence>
<dbReference type="AlphaFoldDB" id="A0A1W1X834"/>
<dbReference type="InterPro" id="IPR001279">
    <property type="entry name" value="Metallo-B-lactamas"/>
</dbReference>
<organism evidence="2 3">
    <name type="scientific">Desulfacinum hydrothermale DSM 13146</name>
    <dbReference type="NCBI Taxonomy" id="1121390"/>
    <lineage>
        <taxon>Bacteria</taxon>
        <taxon>Pseudomonadati</taxon>
        <taxon>Thermodesulfobacteriota</taxon>
        <taxon>Syntrophobacteria</taxon>
        <taxon>Syntrophobacterales</taxon>
        <taxon>Syntrophobacteraceae</taxon>
        <taxon>Desulfacinum</taxon>
    </lineage>
</organism>
<dbReference type="EMBL" id="FWXF01000003">
    <property type="protein sequence ID" value="SMC20079.1"/>
    <property type="molecule type" value="Genomic_DNA"/>
</dbReference>
<dbReference type="RefSeq" id="WP_084056512.1">
    <property type="nucleotide sequence ID" value="NZ_FWXF01000003.1"/>
</dbReference>
<keyword evidence="3" id="KW-1185">Reference proteome</keyword>